<dbReference type="OMA" id="ADGLWMR"/>
<evidence type="ECO:0000313" key="1">
    <source>
        <dbReference type="EMBL" id="CBX98934.1"/>
    </source>
</evidence>
<dbReference type="EMBL" id="FP929134">
    <property type="protein sequence ID" value="CBX98934.1"/>
    <property type="molecule type" value="Genomic_DNA"/>
</dbReference>
<dbReference type="OrthoDB" id="184880at2759"/>
<sequence length="284" mass="31441">MTVETKDLPESNYLLDYDDTEKRRLREQHDLIKAYTGKLILAPLDLTKPNLKILDSGTFDGHWLTEAAKPLTTPLLTGTDISPAAFPNPPPQNTSFHIQSITDPWPASWQNTFDLVHQRLVLAGTTPTGGLDAVRNLAGLAKPGGWVQLIEGKLLAESQRTRFPALHRFHSFIERMLPGFGWNIRAGLMVGGWLGEVGLEEVGEMEVEIPVGRANGDGRLGAMAEKNLRDVMGVWRQASSKLPADSPFKASELEEIFVDLDKEIETIGSLLRFAVVWGRRPALD</sequence>
<dbReference type="VEuPathDB" id="FungiDB:LEMA_P081730.1"/>
<dbReference type="STRING" id="985895.E5A5N6"/>
<organism evidence="2">
    <name type="scientific">Leptosphaeria maculans (strain JN3 / isolate v23.1.3 / race Av1-4-5-6-7-8)</name>
    <name type="common">Blackleg fungus</name>
    <name type="synonym">Phoma lingam</name>
    <dbReference type="NCBI Taxonomy" id="985895"/>
    <lineage>
        <taxon>Eukaryota</taxon>
        <taxon>Fungi</taxon>
        <taxon>Dikarya</taxon>
        <taxon>Ascomycota</taxon>
        <taxon>Pezizomycotina</taxon>
        <taxon>Dothideomycetes</taxon>
        <taxon>Pleosporomycetidae</taxon>
        <taxon>Pleosporales</taxon>
        <taxon>Pleosporineae</taxon>
        <taxon>Leptosphaeriaceae</taxon>
        <taxon>Plenodomus</taxon>
        <taxon>Plenodomus lingam/Leptosphaeria maculans species complex</taxon>
    </lineage>
</organism>
<name>E5A5N6_LEPMJ</name>
<protein>
    <submittedName>
        <fullName evidence="1">Similar to Methyltransferase type 11</fullName>
    </submittedName>
</protein>
<dbReference type="InterPro" id="IPR029063">
    <property type="entry name" value="SAM-dependent_MTases_sf"/>
</dbReference>
<dbReference type="GeneID" id="13282404"/>
<keyword evidence="1" id="KW-0808">Transferase</keyword>
<evidence type="ECO:0000313" key="2">
    <source>
        <dbReference type="Proteomes" id="UP000002668"/>
    </source>
</evidence>
<dbReference type="GO" id="GO:0008168">
    <property type="term" value="F:methyltransferase activity"/>
    <property type="evidence" value="ECO:0007669"/>
    <property type="project" value="UniProtKB-KW"/>
</dbReference>
<dbReference type="RefSeq" id="XP_003842413.1">
    <property type="nucleotide sequence ID" value="XM_003842365.1"/>
</dbReference>
<dbReference type="InParanoid" id="E5A5N6"/>
<gene>
    <name evidence="1" type="ORF">LEMA_P081730.1</name>
</gene>
<dbReference type="GO" id="GO:0032259">
    <property type="term" value="P:methylation"/>
    <property type="evidence" value="ECO:0007669"/>
    <property type="project" value="UniProtKB-KW"/>
</dbReference>
<keyword evidence="1" id="KW-0489">Methyltransferase</keyword>
<reference evidence="2" key="1">
    <citation type="journal article" date="2011" name="Nat. Commun.">
        <title>Effector diversification within compartments of the Leptosphaeria maculans genome affected by Repeat-Induced Point mutations.</title>
        <authorList>
            <person name="Rouxel T."/>
            <person name="Grandaubert J."/>
            <person name="Hane J.K."/>
            <person name="Hoede C."/>
            <person name="van de Wouw A.P."/>
            <person name="Couloux A."/>
            <person name="Dominguez V."/>
            <person name="Anthouard V."/>
            <person name="Bally P."/>
            <person name="Bourras S."/>
            <person name="Cozijnsen A.J."/>
            <person name="Ciuffetti L.M."/>
            <person name="Degrave A."/>
            <person name="Dilmaghani A."/>
            <person name="Duret L."/>
            <person name="Fudal I."/>
            <person name="Goodwin S.B."/>
            <person name="Gout L."/>
            <person name="Glaser N."/>
            <person name="Linglin J."/>
            <person name="Kema G.H.J."/>
            <person name="Lapalu N."/>
            <person name="Lawrence C.B."/>
            <person name="May K."/>
            <person name="Meyer M."/>
            <person name="Ollivier B."/>
            <person name="Poulain J."/>
            <person name="Schoch C.L."/>
            <person name="Simon A."/>
            <person name="Spatafora J.W."/>
            <person name="Stachowiak A."/>
            <person name="Turgeon B.G."/>
            <person name="Tyler B.M."/>
            <person name="Vincent D."/>
            <person name="Weissenbach J."/>
            <person name="Amselem J."/>
            <person name="Quesneville H."/>
            <person name="Oliver R.P."/>
            <person name="Wincker P."/>
            <person name="Balesdent M.-H."/>
            <person name="Howlett B.J."/>
        </authorList>
    </citation>
    <scope>NUCLEOTIDE SEQUENCE [LARGE SCALE GENOMIC DNA]</scope>
    <source>
        <strain evidence="2">JN3 / isolate v23.1.3 / race Av1-4-5-6-7-8</strain>
    </source>
</reference>
<dbReference type="AlphaFoldDB" id="E5A5N6"/>
<dbReference type="Proteomes" id="UP000002668">
    <property type="component" value="Genome"/>
</dbReference>
<dbReference type="eggNOG" id="ENOG502RXCN">
    <property type="taxonomic scope" value="Eukaryota"/>
</dbReference>
<dbReference type="HOGENOM" id="CLU_010595_9_3_1"/>
<accession>E5A5N6</accession>
<proteinExistence type="predicted"/>
<dbReference type="Gene3D" id="3.40.50.150">
    <property type="entry name" value="Vaccinia Virus protein VP39"/>
    <property type="match status" value="1"/>
</dbReference>
<keyword evidence="2" id="KW-1185">Reference proteome</keyword>
<dbReference type="SUPFAM" id="SSF53335">
    <property type="entry name" value="S-adenosyl-L-methionine-dependent methyltransferases"/>
    <property type="match status" value="1"/>
</dbReference>